<evidence type="ECO:0000256" key="1">
    <source>
        <dbReference type="ARBA" id="ARBA00004651"/>
    </source>
</evidence>
<feature type="transmembrane region" description="Helical" evidence="9">
    <location>
        <begin position="344"/>
        <end position="364"/>
    </location>
</feature>
<comment type="similarity">
    <text evidence="2 8">Belongs to the nucleobase:cation symporter-2 (NCS2) (TC 2.A.40) family. Azg-like subfamily.</text>
</comment>
<evidence type="ECO:0000256" key="4">
    <source>
        <dbReference type="ARBA" id="ARBA00022475"/>
    </source>
</evidence>
<dbReference type="InterPro" id="IPR045018">
    <property type="entry name" value="Azg-like"/>
</dbReference>
<keyword evidence="11" id="KW-1185">Reference proteome</keyword>
<gene>
    <name evidence="10" type="ORF">L2W38_03560</name>
</gene>
<feature type="transmembrane region" description="Helical" evidence="9">
    <location>
        <begin position="134"/>
        <end position="158"/>
    </location>
</feature>
<dbReference type="InterPro" id="IPR006043">
    <property type="entry name" value="NCS2"/>
</dbReference>
<reference evidence="10 11" key="1">
    <citation type="submission" date="2022-01" db="EMBL/GenBank/DDBJ databases">
        <title>Dethiosulfovibrio faecalis sp. nov., a novel proteolytic, non-sulfur-reducing bacterium isolated from a marine aquaculture solid waste bioreactor.</title>
        <authorList>
            <person name="Grabowski S."/>
            <person name="Apolinario E."/>
            <person name="Schneider N."/>
            <person name="Marshall C.W."/>
            <person name="Sowers K.R."/>
        </authorList>
    </citation>
    <scope>NUCLEOTIDE SEQUENCE [LARGE SCALE GENOMIC DNA]</scope>
    <source>
        <strain evidence="10 11">DSM 12537</strain>
    </source>
</reference>
<comment type="subcellular location">
    <subcellularLocation>
        <location evidence="1 8">Cell membrane</location>
        <topology evidence="1 8">Multi-pass membrane protein</topology>
    </subcellularLocation>
</comment>
<feature type="transmembrane region" description="Helical" evidence="9">
    <location>
        <begin position="170"/>
        <end position="188"/>
    </location>
</feature>
<feature type="transmembrane region" description="Helical" evidence="9">
    <location>
        <begin position="376"/>
        <end position="403"/>
    </location>
</feature>
<feature type="transmembrane region" description="Helical" evidence="9">
    <location>
        <begin position="76"/>
        <end position="96"/>
    </location>
</feature>
<feature type="transmembrane region" description="Helical" evidence="9">
    <location>
        <begin position="195"/>
        <end position="216"/>
    </location>
</feature>
<dbReference type="PANTHER" id="PTHR43337:SF1">
    <property type="entry name" value="XANTHINE_URACIL PERMEASE C887.17-RELATED"/>
    <property type="match status" value="1"/>
</dbReference>
<feature type="transmembrane region" description="Helical" evidence="9">
    <location>
        <begin position="244"/>
        <end position="266"/>
    </location>
</feature>
<evidence type="ECO:0000256" key="2">
    <source>
        <dbReference type="ARBA" id="ARBA00005697"/>
    </source>
</evidence>
<accession>A0ABS9EL07</accession>
<organism evidence="10 11">
    <name type="scientific">Dethiosulfovibrio marinus</name>
    <dbReference type="NCBI Taxonomy" id="133532"/>
    <lineage>
        <taxon>Bacteria</taxon>
        <taxon>Thermotogati</taxon>
        <taxon>Synergistota</taxon>
        <taxon>Synergistia</taxon>
        <taxon>Synergistales</taxon>
        <taxon>Dethiosulfovibrionaceae</taxon>
        <taxon>Dethiosulfovibrio</taxon>
    </lineage>
</organism>
<keyword evidence="7 8" id="KW-0472">Membrane</keyword>
<feature type="transmembrane region" description="Helical" evidence="9">
    <location>
        <begin position="50"/>
        <end position="69"/>
    </location>
</feature>
<keyword evidence="6 8" id="KW-1133">Transmembrane helix</keyword>
<evidence type="ECO:0000256" key="3">
    <source>
        <dbReference type="ARBA" id="ARBA00022448"/>
    </source>
</evidence>
<keyword evidence="5 8" id="KW-0812">Transmembrane</keyword>
<dbReference type="Proteomes" id="UP001200430">
    <property type="component" value="Unassembled WGS sequence"/>
</dbReference>
<feature type="transmembrane region" description="Helical" evidence="9">
    <location>
        <begin position="21"/>
        <end position="38"/>
    </location>
</feature>
<proteinExistence type="inferred from homology"/>
<feature type="transmembrane region" description="Helical" evidence="9">
    <location>
        <begin position="286"/>
        <end position="308"/>
    </location>
</feature>
<evidence type="ECO:0000256" key="6">
    <source>
        <dbReference type="ARBA" id="ARBA00022989"/>
    </source>
</evidence>
<evidence type="ECO:0000313" key="11">
    <source>
        <dbReference type="Proteomes" id="UP001200430"/>
    </source>
</evidence>
<dbReference type="Pfam" id="PF00860">
    <property type="entry name" value="Xan_ur_permease"/>
    <property type="match status" value="1"/>
</dbReference>
<dbReference type="PANTHER" id="PTHR43337">
    <property type="entry name" value="XANTHINE/URACIL PERMEASE C887.17-RELATED"/>
    <property type="match status" value="1"/>
</dbReference>
<dbReference type="InterPro" id="IPR026033">
    <property type="entry name" value="Azg-like_bact_archaea"/>
</dbReference>
<comment type="caution">
    <text evidence="10">The sequence shown here is derived from an EMBL/GenBank/DDBJ whole genome shotgun (WGS) entry which is preliminary data.</text>
</comment>
<evidence type="ECO:0000256" key="7">
    <source>
        <dbReference type="ARBA" id="ARBA00023136"/>
    </source>
</evidence>
<protein>
    <submittedName>
        <fullName evidence="10">NCS2 family permease</fullName>
    </submittedName>
</protein>
<feature type="transmembrane region" description="Helical" evidence="9">
    <location>
        <begin position="102"/>
        <end position="122"/>
    </location>
</feature>
<evidence type="ECO:0000256" key="9">
    <source>
        <dbReference type="SAM" id="Phobius"/>
    </source>
</evidence>
<name>A0ABS9EL07_9BACT</name>
<keyword evidence="3 8" id="KW-0813">Transport</keyword>
<evidence type="ECO:0000256" key="8">
    <source>
        <dbReference type="PIRNR" id="PIRNR005353"/>
    </source>
</evidence>
<dbReference type="RefSeq" id="WP_236098652.1">
    <property type="nucleotide sequence ID" value="NZ_JAKGUD010000003.1"/>
</dbReference>
<sequence>MASWLERQFKLKEVGSDVKTEVMAGITTFMTMGYIIFVNPDILSKTGMPFGPLMVATCLASALATLLMALMANYPIALSSGMGLNAFFAFSVVLGMNIPWEVALAAIFVEGLLFIVLTLTKIREAIVNSIPKSLKIGISTGIGFFIALIGLEGAGIIVDNPATLVGLGDLASKPVILTIIGFVIMMALEAHRVKGAILWGILAVTAIAVPMGVASMPEGVVSMPPSISPIFMKMDFSQLANGTFWIIVFTFFFVDFFDTVGTLVGVTNRAGLLDDKGNLPRARSALMADAIGTTCGAVLGTSTITSFVESASGVEQGGRTGLTALVTSILFLLAIFFSPIVSIVPACATAPALIMVGVYMMMSLKDLDFGSYTDVIPAAIAIFIMPFSYSIANGIEFGILTFVILKFVACKKNEISPVMWGLFVIFILKEIFV</sequence>
<evidence type="ECO:0000313" key="10">
    <source>
        <dbReference type="EMBL" id="MCF4141891.1"/>
    </source>
</evidence>
<feature type="transmembrane region" description="Helical" evidence="9">
    <location>
        <begin position="320"/>
        <end position="337"/>
    </location>
</feature>
<dbReference type="PIRSF" id="PIRSF005353">
    <property type="entry name" value="PbuG"/>
    <property type="match status" value="1"/>
</dbReference>
<evidence type="ECO:0000256" key="5">
    <source>
        <dbReference type="ARBA" id="ARBA00022692"/>
    </source>
</evidence>
<dbReference type="EMBL" id="JAKGUD010000003">
    <property type="protein sequence ID" value="MCF4141891.1"/>
    <property type="molecule type" value="Genomic_DNA"/>
</dbReference>
<keyword evidence="4 8" id="KW-1003">Cell membrane</keyword>